<dbReference type="SUPFAM" id="SSF51126">
    <property type="entry name" value="Pectin lyase-like"/>
    <property type="match status" value="1"/>
</dbReference>
<name>R4WV52_9BURK</name>
<dbReference type="Proteomes" id="UP000013966">
    <property type="component" value="Chromosome 1"/>
</dbReference>
<dbReference type="KEGG" id="buo:BRPE64_ACDS00080"/>
<gene>
    <name evidence="1" type="ORF">BRPE64_ACDS00080</name>
</gene>
<evidence type="ECO:0000313" key="1">
    <source>
        <dbReference type="EMBL" id="BAN21762.1"/>
    </source>
</evidence>
<accession>R4WV52</accession>
<proteinExistence type="predicted"/>
<protein>
    <recommendedName>
        <fullName evidence="3">Right handed beta helix domain-containing protein</fullName>
    </recommendedName>
</protein>
<evidence type="ECO:0008006" key="3">
    <source>
        <dbReference type="Google" id="ProtNLM"/>
    </source>
</evidence>
<dbReference type="HOGENOM" id="CLU_402095_0_0_4"/>
<evidence type="ECO:0000313" key="2">
    <source>
        <dbReference type="Proteomes" id="UP000013966"/>
    </source>
</evidence>
<reference evidence="1 2" key="1">
    <citation type="journal article" date="2013" name="Genome Announc.">
        <title>Complete Genome Sequence of Burkholderia sp. Strain RPE64, Bacterial Symbiont of the Bean Bug Riptortus pedestris.</title>
        <authorList>
            <person name="Shibata T.F."/>
            <person name="Maeda T."/>
            <person name="Nikoh N."/>
            <person name="Yamaguchi K."/>
            <person name="Oshima K."/>
            <person name="Hattori M."/>
            <person name="Nishiyama T."/>
            <person name="Hasebe M."/>
            <person name="Fukatsu T."/>
            <person name="Kikuchi Y."/>
            <person name="Shigenobu S."/>
        </authorList>
    </citation>
    <scope>NUCLEOTIDE SEQUENCE [LARGE SCALE GENOMIC DNA]</scope>
</reference>
<keyword evidence="2" id="KW-1185">Reference proteome</keyword>
<organism evidence="1 2">
    <name type="scientific">Caballeronia insecticola</name>
    <dbReference type="NCBI Taxonomy" id="758793"/>
    <lineage>
        <taxon>Bacteria</taxon>
        <taxon>Pseudomonadati</taxon>
        <taxon>Pseudomonadota</taxon>
        <taxon>Betaproteobacteria</taxon>
        <taxon>Burkholderiales</taxon>
        <taxon>Burkholderiaceae</taxon>
        <taxon>Caballeronia</taxon>
    </lineage>
</organism>
<dbReference type="PATRIC" id="fig|758793.3.peg.9"/>
<dbReference type="InterPro" id="IPR011050">
    <property type="entry name" value="Pectin_lyase_fold/virulence"/>
</dbReference>
<reference evidence="1 2" key="2">
    <citation type="journal article" date="2018" name="Int. J. Syst. Evol. Microbiol.">
        <title>Burkholderia insecticola sp. nov., a gut symbiotic bacterium of the bean bug Riptortus pedestris.</title>
        <authorList>
            <person name="Takeshita K."/>
            <person name="Tamaki H."/>
            <person name="Ohbayashi T."/>
            <person name="Meng X.-Y."/>
            <person name="Sone T."/>
            <person name="Mitani Y."/>
            <person name="Peeters C."/>
            <person name="Kikuchi Y."/>
            <person name="Vandamme P."/>
        </authorList>
    </citation>
    <scope>NUCLEOTIDE SEQUENCE [LARGE SCALE GENOMIC DNA]</scope>
    <source>
        <strain evidence="1">RPE64</strain>
    </source>
</reference>
<sequence>MDAPNEFLAGHQYRFQDQDDEALLIFEGDTPSDAGASTLAAGDEYTVTYRNGAIWAKSSDALSVVGIEDLGPETGNTIDGGTTALLKQNFAAANAIAASQDEPASQTDQAATYGQLQDALAQFNGPDGASLIGYQRNAPGTMLLDLQSKLDQVVDMRDWPIRADDNDHTADIQNALDEISRVGGVLKGAPGTLNCGNLRLTGSGVKLDLAGTTLKFHGTAAAGSKLGLQLFGTVDALHVCGGRFICDGVLANGHAGIWSNSGIVASNVFIYRNYVKNGINGISCNANLSGSFRNARIFQNVIDGTVGVDSGAGYGIHFADGSGQPIGAQIFENHIINATRHSIYFARGIGGNVFGNQIYGHRSTVADGSIRPAINALRCSDVNVFDNTFCEPNDGGMMIGRTGANGLRNRAYGNTFKKSAASNSVPCLMIGSQNPAAIITDQGDPSVGQPEGAPSSTTVENNHFDIDNNTCDPIRVYCGIGVKIKGNTGNVSNVAVGSQAIYVYGTGGDTYNANHDFEDNSFQLPPSAVIARLEAGLVGTTFAMRFRRNNSDYGVPAFACAVAMNNPNIGIFEQSASGLSMSSGIYPKGRYAMKSIQPFGPVTVPGSTSSSLGTLTTNFSIAGVKKGDQASVSFDQIGTAIEVMSAYVNSNNNVRVILLNLAPTSTALPAGNVDIEVRRNTVDY</sequence>
<dbReference type="AlphaFoldDB" id="R4WV52"/>
<dbReference type="EMBL" id="AP013058">
    <property type="protein sequence ID" value="BAN21762.1"/>
    <property type="molecule type" value="Genomic_DNA"/>
</dbReference>